<dbReference type="InterPro" id="IPR007452">
    <property type="entry name" value="TamB_C"/>
</dbReference>
<feature type="compositionally biased region" description="Basic and acidic residues" evidence="5">
    <location>
        <begin position="1456"/>
        <end position="1466"/>
    </location>
</feature>
<dbReference type="STRING" id="990371.SAMN05421813_1209"/>
<dbReference type="PANTHER" id="PTHR36985">
    <property type="entry name" value="TRANSLOCATION AND ASSEMBLY MODULE SUBUNIT TAMB"/>
    <property type="match status" value="1"/>
</dbReference>
<organism evidence="7 8">
    <name type="scientific">Daejeonella rubra</name>
    <dbReference type="NCBI Taxonomy" id="990371"/>
    <lineage>
        <taxon>Bacteria</taxon>
        <taxon>Pseudomonadati</taxon>
        <taxon>Bacteroidota</taxon>
        <taxon>Sphingobacteriia</taxon>
        <taxon>Sphingobacteriales</taxon>
        <taxon>Sphingobacteriaceae</taxon>
        <taxon>Daejeonella</taxon>
    </lineage>
</organism>
<keyword evidence="3" id="KW-1133">Transmembrane helix</keyword>
<protein>
    <recommendedName>
        <fullName evidence="6">Translocation and assembly module TamB C-terminal domain-containing protein</fullName>
    </recommendedName>
</protein>
<proteinExistence type="predicted"/>
<evidence type="ECO:0000259" key="6">
    <source>
        <dbReference type="Pfam" id="PF04357"/>
    </source>
</evidence>
<evidence type="ECO:0000256" key="5">
    <source>
        <dbReference type="SAM" id="MobiDB-lite"/>
    </source>
</evidence>
<keyword evidence="2" id="KW-0812">Transmembrane</keyword>
<keyword evidence="8" id="KW-1185">Reference proteome</keyword>
<evidence type="ECO:0000256" key="2">
    <source>
        <dbReference type="ARBA" id="ARBA00022692"/>
    </source>
</evidence>
<evidence type="ECO:0000256" key="1">
    <source>
        <dbReference type="ARBA" id="ARBA00004167"/>
    </source>
</evidence>
<dbReference type="RefSeq" id="WP_245704513.1">
    <property type="nucleotide sequence ID" value="NZ_FNHH01000020.1"/>
</dbReference>
<feature type="region of interest" description="Disordered" evidence="5">
    <location>
        <begin position="1456"/>
        <end position="1482"/>
    </location>
</feature>
<evidence type="ECO:0000313" key="7">
    <source>
        <dbReference type="EMBL" id="SDM69509.1"/>
    </source>
</evidence>
<dbReference type="EMBL" id="FNHH01000020">
    <property type="protein sequence ID" value="SDM69509.1"/>
    <property type="molecule type" value="Genomic_DNA"/>
</dbReference>
<evidence type="ECO:0000256" key="3">
    <source>
        <dbReference type="ARBA" id="ARBA00022989"/>
    </source>
</evidence>
<name>A0A1G9VBG9_9SPHI</name>
<keyword evidence="4" id="KW-0472">Membrane</keyword>
<dbReference type="Pfam" id="PF04357">
    <property type="entry name" value="TamB"/>
    <property type="match status" value="1"/>
</dbReference>
<feature type="domain" description="Translocation and assembly module TamB C-terminal" evidence="6">
    <location>
        <begin position="1012"/>
        <end position="1439"/>
    </location>
</feature>
<evidence type="ECO:0000256" key="4">
    <source>
        <dbReference type="ARBA" id="ARBA00023136"/>
    </source>
</evidence>
<dbReference type="Proteomes" id="UP000199226">
    <property type="component" value="Unassembled WGS sequence"/>
</dbReference>
<gene>
    <name evidence="7" type="ORF">SAMN05421813_1209</name>
</gene>
<dbReference type="GO" id="GO:0009306">
    <property type="term" value="P:protein secretion"/>
    <property type="evidence" value="ECO:0007669"/>
    <property type="project" value="InterPro"/>
</dbReference>
<dbReference type="GO" id="GO:0005886">
    <property type="term" value="C:plasma membrane"/>
    <property type="evidence" value="ECO:0007669"/>
    <property type="project" value="InterPro"/>
</dbReference>
<feature type="compositionally biased region" description="Basic and acidic residues" evidence="5">
    <location>
        <begin position="1473"/>
        <end position="1482"/>
    </location>
</feature>
<evidence type="ECO:0000313" key="8">
    <source>
        <dbReference type="Proteomes" id="UP000199226"/>
    </source>
</evidence>
<dbReference type="PANTHER" id="PTHR36985:SF1">
    <property type="entry name" value="TRANSLOCATION AND ASSEMBLY MODULE SUBUNIT TAMB"/>
    <property type="match status" value="1"/>
</dbReference>
<accession>A0A1G9VBG9</accession>
<reference evidence="8" key="1">
    <citation type="submission" date="2016-10" db="EMBL/GenBank/DDBJ databases">
        <authorList>
            <person name="Varghese N."/>
            <person name="Submissions S."/>
        </authorList>
    </citation>
    <scope>NUCLEOTIDE SEQUENCE [LARGE SCALE GENOMIC DNA]</scope>
    <source>
        <strain evidence="8">DSM 24536</strain>
    </source>
</reference>
<sequence>MLLILLIFSLQYKPVQTYIAKKTAEYLSTELNTKVYVGGLYIKPFKSLVLDTLYVEDREKDTLLFSPKFTVDLNFVSLKLRKISVNTIQMDNGKIYLKKYKDQTTNLAFIINYFDTGKKTPKKKTGKPFDVILNKIVLNNIAFKYKNFNNTKPVNGINFNDIYLSNFSSTVLDLDTKKHLVKMGVKNMTFREKSGFYLKSLTTNATIDKDQMEFRDLLLETPDSKLSDYLQLKYSTFKDFGQFVSKVYLKTDFRNTKLNSSDIAYFSPNLAKSSVILQLNGKVSGYVNDLKAKGLIIQSGQATYVKGDFSIKGLPLMKQTLMDLNFEQVSTNKKDIDLILARATGSKKSIIPEFANKLGTINFKGRFTGFINDFISFGEFKTKAGRLVTDINMKIGKNSVPAYNGTIKAYDFNIGDVFGRSDLGRTTLSATISGKGFKFNSLQEKIKTDIKYFDYNGYRYSNIDVDGSFINKIFNGQIKVDDSNLDLDFDGNINLNPERPIFNFHAVVRGANLHKLNFVKDTVQIDAELNTNFSGSNLENIEGTVAINRIQLTNPKNSFIVDSVNLRAIGTGSQRSLNIGSDILDASIKGQYDLKTLPSYFKSVANRYIPSLGLKYVTPGKQDFEFSLNIKYFDPISMLLIPDLKIPEQANFNGKFVSSENIANLNGFIKLIQYKKIKINDLIIDEGTTDNAMNLFITSDRIDISDSLYIKNVNIANILRNDSLSLNIKLSDKNATNQLDLNSLVEFKTEGEERIRLSVLPSDVIINREVWKIQEKVSFSFDEGREKDQAFSLLRRTKITGFELFKDNQMLTIDGIISKNPEDKLLVGFNTFKLTTFNSLTKPMGITLGGTLNGEATLSGLGGTPNLEAGIKIDSLNYNKIAIGDLNMTAGLDNSTKLINVKMDIVNQGKTTLDIDGTYNANSDQNSLDMKVQMNDNEVILFQPLLKNLVSNMYGKVSAELTVTGKLNNPKINGGLSLNEAGMTVNYLKTPYKITDKVEVENSVIKLTNLKLRDINNNEAIANGTVDMANPNNPEIHINLQANNFMALNTTSKDNPLYYGVAFGTGSFSFNGPTNDMRIIINAKTEAGTIFNIPLNSSATVSKTDFITFVAKDSSLNKPKETSFKGLTMDFDLQVDEDTEVNIFTDLGRLSGRGQSQLSLNITSLGDFEMYGDYLISSGKFQFTAQDFINKLFKISEGGSIRWTGNPVEAAINLKALYEVRASIGPLYLAAGRPTQDNQKVAAEAVMNLSGPLLTPNIAFDINFPANAYIKDELQSYLSDVNNTNQQALSLIVRRSFAGSSEQSDGIGGIATSTFISAGSELFFNQLNTILTQSLNLNFVDLNIRSFNEASASFRFLNDRLILTGGVTDRTNNTRTFSDFSVIGGGTEVARDVEALYLIKKNGDLVLRASNRLNNRSFLSNLSNNDYVSAIGLVYRRDFDSFKELLGILIGNKRKEEREKADEKPVQDINAIKPEEPELKKE</sequence>
<comment type="subcellular location">
    <subcellularLocation>
        <location evidence="1">Membrane</location>
        <topology evidence="1">Single-pass membrane protein</topology>
    </subcellularLocation>
</comment>